<dbReference type="AlphaFoldDB" id="A0A6J8EA63"/>
<accession>A0A6J8EA63</accession>
<keyword evidence="3" id="KW-1185">Reference proteome</keyword>
<evidence type="ECO:0000256" key="1">
    <source>
        <dbReference type="SAM" id="MobiDB-lite"/>
    </source>
</evidence>
<dbReference type="EMBL" id="CACVKT020008733">
    <property type="protein sequence ID" value="CAC5417247.1"/>
    <property type="molecule type" value="Genomic_DNA"/>
</dbReference>
<name>A0A6J8EA63_MYTCO</name>
<feature type="region of interest" description="Disordered" evidence="1">
    <location>
        <begin position="178"/>
        <end position="214"/>
    </location>
</feature>
<dbReference type="OrthoDB" id="6202894at2759"/>
<evidence type="ECO:0000313" key="3">
    <source>
        <dbReference type="Proteomes" id="UP000507470"/>
    </source>
</evidence>
<feature type="compositionally biased region" description="Polar residues" evidence="1">
    <location>
        <begin position="178"/>
        <end position="198"/>
    </location>
</feature>
<gene>
    <name evidence="2" type="ORF">MCOR_49780</name>
</gene>
<reference evidence="2 3" key="1">
    <citation type="submission" date="2020-06" db="EMBL/GenBank/DDBJ databases">
        <authorList>
            <person name="Li R."/>
            <person name="Bekaert M."/>
        </authorList>
    </citation>
    <scope>NUCLEOTIDE SEQUENCE [LARGE SCALE GENOMIC DNA]</scope>
    <source>
        <strain evidence="3">wild</strain>
    </source>
</reference>
<sequence>MADLVSRDVETDPQRENVIAELDGIVDVQHLGQEGTVPQVRRFWPPESHLSTGREQHLVYQHSFADAVARKPAEVTEDTTKTTVEIQEDGVGLAQEQRGAADVTLQAQDTGATKGRTDTPSLVTEPEVGVETAKEGMHLSGGSKKRTRCDSVTNRMKRHRRWCLVHKIQHIQRATCPNQKKQHLVQQRSFEDVTTTKPGNPLPADTPVDGQQDERTANGLYQEKRGGFDETSLDNLPQLEDFDKYICEHSITIDAIIDSFKGMENTKSPGTDGLCKEFYIKCIDTFAPMLLKLYENIFDENTLSDSHLIYMDGINSIQS</sequence>
<dbReference type="Proteomes" id="UP000507470">
    <property type="component" value="Unassembled WGS sequence"/>
</dbReference>
<protein>
    <recommendedName>
        <fullName evidence="4">Reverse transcriptase domain-containing protein</fullName>
    </recommendedName>
</protein>
<evidence type="ECO:0008006" key="4">
    <source>
        <dbReference type="Google" id="ProtNLM"/>
    </source>
</evidence>
<proteinExistence type="predicted"/>
<organism evidence="2 3">
    <name type="scientific">Mytilus coruscus</name>
    <name type="common">Sea mussel</name>
    <dbReference type="NCBI Taxonomy" id="42192"/>
    <lineage>
        <taxon>Eukaryota</taxon>
        <taxon>Metazoa</taxon>
        <taxon>Spiralia</taxon>
        <taxon>Lophotrochozoa</taxon>
        <taxon>Mollusca</taxon>
        <taxon>Bivalvia</taxon>
        <taxon>Autobranchia</taxon>
        <taxon>Pteriomorphia</taxon>
        <taxon>Mytilida</taxon>
        <taxon>Mytiloidea</taxon>
        <taxon>Mytilidae</taxon>
        <taxon>Mytilinae</taxon>
        <taxon>Mytilus</taxon>
    </lineage>
</organism>
<evidence type="ECO:0000313" key="2">
    <source>
        <dbReference type="EMBL" id="CAC5417247.1"/>
    </source>
</evidence>